<dbReference type="PANTHER" id="PTHR38693">
    <property type="entry name" value="UBIQUINONE BIOSYNTHESIS PROTEIN UBIJ"/>
    <property type="match status" value="1"/>
</dbReference>
<feature type="domain" description="SCP2" evidence="1">
    <location>
        <begin position="75"/>
        <end position="172"/>
    </location>
</feature>
<sequence length="246" mass="27832">MTSKSQRKNSENIVFFDAMREKVSKDFLATLPAPSSITTASPLITTMRLPLWPLQRFLRTCPDRIHTDVITHMANHLLGSQPRESERLLELDGKRICLAITDTENFWQFRIEGPRLARDDYGQPWDVCIRGKLVDFLLLATKAEDPDSLFFARRLSIEGDTETGLHIKNLLDSFDMDWEAHFSALLGRGPARTVSNAIDTIGLHRPLRELKRVFHQSVVDTASADDAVDHYSRATESASTEYTSTG</sequence>
<dbReference type="GO" id="GO:0006744">
    <property type="term" value="P:ubiquinone biosynthetic process"/>
    <property type="evidence" value="ECO:0007669"/>
    <property type="project" value="InterPro"/>
</dbReference>
<evidence type="ECO:0000259" key="1">
    <source>
        <dbReference type="Pfam" id="PF02036"/>
    </source>
</evidence>
<name>A0A450YNS6_9GAMM</name>
<dbReference type="Pfam" id="PF02036">
    <property type="entry name" value="SCP2"/>
    <property type="match status" value="1"/>
</dbReference>
<evidence type="ECO:0000313" key="4">
    <source>
        <dbReference type="EMBL" id="VFK78983.1"/>
    </source>
</evidence>
<dbReference type="InterPro" id="IPR038989">
    <property type="entry name" value="UbiJ"/>
</dbReference>
<reference evidence="3" key="1">
    <citation type="submission" date="2019-02" db="EMBL/GenBank/DDBJ databases">
        <authorList>
            <person name="Gruber-Vodicka R. H."/>
            <person name="Seah K. B. B."/>
        </authorList>
    </citation>
    <scope>NUCLEOTIDE SEQUENCE</scope>
    <source>
        <strain evidence="4">BECK_S127</strain>
        <strain evidence="3">BECK_S1320</strain>
        <strain evidence="2">BECK_S1321</strain>
    </source>
</reference>
<evidence type="ECO:0000313" key="3">
    <source>
        <dbReference type="EMBL" id="VFK43211.1"/>
    </source>
</evidence>
<protein>
    <submittedName>
        <fullName evidence="3">Predicted lipid carrier protein YhbT, contains SCP2 domain</fullName>
    </submittedName>
</protein>
<dbReference type="AlphaFoldDB" id="A0A450YNS6"/>
<dbReference type="InterPro" id="IPR036527">
    <property type="entry name" value="SCP2_sterol-bd_dom_sf"/>
</dbReference>
<dbReference type="EMBL" id="CAADHB010000031">
    <property type="protein sequence ID" value="VFK78983.1"/>
    <property type="molecule type" value="Genomic_DNA"/>
</dbReference>
<dbReference type="PANTHER" id="PTHR38693:SF1">
    <property type="entry name" value="UBIQUINONE BIOSYNTHESIS ACCESSORY FACTOR UBIJ"/>
    <property type="match status" value="1"/>
</dbReference>
<organism evidence="3">
    <name type="scientific">Candidatus Kentrum sp. SD</name>
    <dbReference type="NCBI Taxonomy" id="2126332"/>
    <lineage>
        <taxon>Bacteria</taxon>
        <taxon>Pseudomonadati</taxon>
        <taxon>Pseudomonadota</taxon>
        <taxon>Gammaproteobacteria</taxon>
        <taxon>Candidatus Kentrum</taxon>
    </lineage>
</organism>
<proteinExistence type="predicted"/>
<accession>A0A450YNS6</accession>
<dbReference type="EMBL" id="CAADFR010000030">
    <property type="protein sequence ID" value="VFK38930.1"/>
    <property type="molecule type" value="Genomic_DNA"/>
</dbReference>
<dbReference type="EMBL" id="CAADFU010000023">
    <property type="protein sequence ID" value="VFK43211.1"/>
    <property type="molecule type" value="Genomic_DNA"/>
</dbReference>
<evidence type="ECO:0000313" key="2">
    <source>
        <dbReference type="EMBL" id="VFK38930.1"/>
    </source>
</evidence>
<gene>
    <name evidence="4" type="ORF">BECKSD772D_GA0070982_103119</name>
    <name evidence="3" type="ORF">BECKSD772E_GA0070983_102324</name>
    <name evidence="2" type="ORF">BECKSD772F_GA0070984_103024</name>
</gene>
<dbReference type="InterPro" id="IPR003033">
    <property type="entry name" value="SCP2_sterol-bd_dom"/>
</dbReference>
<dbReference type="SUPFAM" id="SSF55718">
    <property type="entry name" value="SCP-like"/>
    <property type="match status" value="1"/>
</dbReference>